<evidence type="ECO:0000256" key="1">
    <source>
        <dbReference type="ARBA" id="ARBA00022553"/>
    </source>
</evidence>
<evidence type="ECO:0000256" key="2">
    <source>
        <dbReference type="PROSITE-ProRule" id="PRU00169"/>
    </source>
</evidence>
<keyword evidence="1 2" id="KW-0597">Phosphoprotein</keyword>
<gene>
    <name evidence="4" type="ORF">C4544_00805</name>
</gene>
<name>A0A419DG21_9BACT</name>
<dbReference type="PROSITE" id="PS50110">
    <property type="entry name" value="RESPONSE_REGULATORY"/>
    <property type="match status" value="1"/>
</dbReference>
<sequence>MSKVLIVDDDPAIRELYETALKQVGLEVQTAVNGEDALSKTLSFKPDLLLLDIMMPEIHGLHVLDIIKATPEAKDMKVVVFTALSDTEAKKKAEEFGADGYIVKSQKTMAEVINYIQEMLK</sequence>
<dbReference type="GO" id="GO:0000160">
    <property type="term" value="P:phosphorelay signal transduction system"/>
    <property type="evidence" value="ECO:0007669"/>
    <property type="project" value="InterPro"/>
</dbReference>
<proteinExistence type="predicted"/>
<dbReference type="Proteomes" id="UP000285655">
    <property type="component" value="Unassembled WGS sequence"/>
</dbReference>
<dbReference type="InterPro" id="IPR050595">
    <property type="entry name" value="Bact_response_regulator"/>
</dbReference>
<reference evidence="4 5" key="1">
    <citation type="journal article" date="2017" name="ISME J.">
        <title>Energy and carbon metabolisms in a deep terrestrial subsurface fluid microbial community.</title>
        <authorList>
            <person name="Momper L."/>
            <person name="Jungbluth S.P."/>
            <person name="Lee M.D."/>
            <person name="Amend J.P."/>
        </authorList>
    </citation>
    <scope>NUCLEOTIDE SEQUENCE [LARGE SCALE GENOMIC DNA]</scope>
    <source>
        <strain evidence="4">SURF_29</strain>
    </source>
</reference>
<dbReference type="PANTHER" id="PTHR44591:SF3">
    <property type="entry name" value="RESPONSE REGULATORY DOMAIN-CONTAINING PROTEIN"/>
    <property type="match status" value="1"/>
</dbReference>
<dbReference type="EMBL" id="QZJW01000005">
    <property type="protein sequence ID" value="RJO62027.1"/>
    <property type="molecule type" value="Genomic_DNA"/>
</dbReference>
<evidence type="ECO:0000313" key="4">
    <source>
        <dbReference type="EMBL" id="RJO62027.1"/>
    </source>
</evidence>
<comment type="caution">
    <text evidence="4">The sequence shown here is derived from an EMBL/GenBank/DDBJ whole genome shotgun (WGS) entry which is preliminary data.</text>
</comment>
<evidence type="ECO:0000259" key="3">
    <source>
        <dbReference type="PROSITE" id="PS50110"/>
    </source>
</evidence>
<organism evidence="4 5">
    <name type="scientific">candidate division WS5 bacterium</name>
    <dbReference type="NCBI Taxonomy" id="2093353"/>
    <lineage>
        <taxon>Bacteria</taxon>
        <taxon>candidate division WS5</taxon>
    </lineage>
</organism>
<dbReference type="SMART" id="SM00448">
    <property type="entry name" value="REC"/>
    <property type="match status" value="1"/>
</dbReference>
<feature type="domain" description="Response regulatory" evidence="3">
    <location>
        <begin position="3"/>
        <end position="119"/>
    </location>
</feature>
<feature type="modified residue" description="4-aspartylphosphate" evidence="2">
    <location>
        <position position="52"/>
    </location>
</feature>
<dbReference type="InterPro" id="IPR001789">
    <property type="entry name" value="Sig_transdc_resp-reg_receiver"/>
</dbReference>
<accession>A0A419DG21</accession>
<dbReference type="Gene3D" id="3.40.50.2300">
    <property type="match status" value="1"/>
</dbReference>
<dbReference type="InterPro" id="IPR011006">
    <property type="entry name" value="CheY-like_superfamily"/>
</dbReference>
<dbReference type="PANTHER" id="PTHR44591">
    <property type="entry name" value="STRESS RESPONSE REGULATOR PROTEIN 1"/>
    <property type="match status" value="1"/>
</dbReference>
<dbReference type="Pfam" id="PF00072">
    <property type="entry name" value="Response_reg"/>
    <property type="match status" value="1"/>
</dbReference>
<evidence type="ECO:0000313" key="5">
    <source>
        <dbReference type="Proteomes" id="UP000285655"/>
    </source>
</evidence>
<protein>
    <submittedName>
        <fullName evidence="4">Response regulator</fullName>
    </submittedName>
</protein>
<dbReference type="SUPFAM" id="SSF52172">
    <property type="entry name" value="CheY-like"/>
    <property type="match status" value="1"/>
</dbReference>
<dbReference type="AlphaFoldDB" id="A0A419DG21"/>